<feature type="compositionally biased region" description="Low complexity" evidence="2">
    <location>
        <begin position="32"/>
        <end position="57"/>
    </location>
</feature>
<protein>
    <submittedName>
        <fullName evidence="3">Uncharacterized protein</fullName>
    </submittedName>
</protein>
<keyword evidence="4" id="KW-1185">Reference proteome</keyword>
<dbReference type="RefSeq" id="WP_206575293.1">
    <property type="nucleotide sequence ID" value="NZ_JAFKCV010000014.1"/>
</dbReference>
<feature type="coiled-coil region" evidence="1">
    <location>
        <begin position="75"/>
        <end position="140"/>
    </location>
</feature>
<feature type="region of interest" description="Disordered" evidence="2">
    <location>
        <begin position="1"/>
        <end position="60"/>
    </location>
</feature>
<evidence type="ECO:0000313" key="3">
    <source>
        <dbReference type="EMBL" id="MBN7827181.1"/>
    </source>
</evidence>
<keyword evidence="1" id="KW-0175">Coiled coil</keyword>
<dbReference type="Proteomes" id="UP000664654">
    <property type="component" value="Unassembled WGS sequence"/>
</dbReference>
<evidence type="ECO:0000256" key="1">
    <source>
        <dbReference type="SAM" id="Coils"/>
    </source>
</evidence>
<comment type="caution">
    <text evidence="3">The sequence shown here is derived from an EMBL/GenBank/DDBJ whole genome shotgun (WGS) entry which is preliminary data.</text>
</comment>
<dbReference type="EMBL" id="JAFKCV010000014">
    <property type="protein sequence ID" value="MBN7827181.1"/>
    <property type="molecule type" value="Genomic_DNA"/>
</dbReference>
<evidence type="ECO:0000256" key="2">
    <source>
        <dbReference type="SAM" id="MobiDB-lite"/>
    </source>
</evidence>
<organism evidence="3 4">
    <name type="scientific">Bowmanella dokdonensis</name>
    <dbReference type="NCBI Taxonomy" id="751969"/>
    <lineage>
        <taxon>Bacteria</taxon>
        <taxon>Pseudomonadati</taxon>
        <taxon>Pseudomonadota</taxon>
        <taxon>Gammaproteobacteria</taxon>
        <taxon>Alteromonadales</taxon>
        <taxon>Alteromonadaceae</taxon>
        <taxon>Bowmanella</taxon>
    </lineage>
</organism>
<gene>
    <name evidence="3" type="ORF">J0A66_18260</name>
</gene>
<accession>A0A939DSL1</accession>
<dbReference type="AlphaFoldDB" id="A0A939DSL1"/>
<proteinExistence type="predicted"/>
<name>A0A939DSL1_9ALTE</name>
<reference evidence="3" key="1">
    <citation type="submission" date="2021-03" db="EMBL/GenBank/DDBJ databases">
        <title>novel species isolated from a fishpond in China.</title>
        <authorList>
            <person name="Lu H."/>
            <person name="Cai Z."/>
        </authorList>
    </citation>
    <scope>NUCLEOTIDE SEQUENCE</scope>
    <source>
        <strain evidence="3">JCM 30855</strain>
    </source>
</reference>
<sequence length="161" mass="18213">MDISNLTGRRYPLPAQPQQTAEALPAVHGPRQDTAAAANAQNTDGKQNQQGQQQTQTSAESFVQKMFEQMLANRLGIDKEKLDEIKEKMEQIEKEKQALQQQGPLDAKGQQQLQALDDKLAALEQAMQDLLKEANERRNQHQDGPQKVNQQLASYRYIARY</sequence>
<evidence type="ECO:0000313" key="4">
    <source>
        <dbReference type="Proteomes" id="UP000664654"/>
    </source>
</evidence>